<accession>A0A7G9Z7H2</accession>
<dbReference type="SUPFAM" id="SSF100950">
    <property type="entry name" value="NagB/RpiA/CoA transferase-like"/>
    <property type="match status" value="1"/>
</dbReference>
<comment type="pathway">
    <text evidence="3">Carbohydrate degradation; pentose phosphate pathway; D-ribose 5-phosphate from D-ribulose 5-phosphate (non-oxidative stage): step 1/1.</text>
</comment>
<comment type="catalytic activity">
    <reaction evidence="1 3">
        <text>aldehydo-D-ribose 5-phosphate = D-ribulose 5-phosphate</text>
        <dbReference type="Rhea" id="RHEA:14657"/>
        <dbReference type="ChEBI" id="CHEBI:58121"/>
        <dbReference type="ChEBI" id="CHEBI:58273"/>
        <dbReference type="EC" id="5.3.1.6"/>
    </reaction>
</comment>
<keyword evidence="2 3" id="KW-0413">Isomerase</keyword>
<dbReference type="CDD" id="cd01398">
    <property type="entry name" value="RPI_A"/>
    <property type="match status" value="1"/>
</dbReference>
<comment type="caution">
    <text evidence="3">Lacks conserved residue(s) required for the propagation of feature annotation.</text>
</comment>
<dbReference type="GO" id="GO:0004751">
    <property type="term" value="F:ribose-5-phosphate isomerase activity"/>
    <property type="evidence" value="ECO:0007669"/>
    <property type="project" value="UniProtKB-UniRule"/>
</dbReference>
<organism evidence="4">
    <name type="scientific">Candidatus Methanophaga sp. ANME-1 ERB7</name>
    <dbReference type="NCBI Taxonomy" id="2759913"/>
    <lineage>
        <taxon>Archaea</taxon>
        <taxon>Methanobacteriati</taxon>
        <taxon>Methanobacteriota</taxon>
        <taxon>Stenosarchaea group</taxon>
        <taxon>Methanomicrobia</taxon>
        <taxon>Candidatus Methanophagales</taxon>
        <taxon>Candidatus Methanophagaceae</taxon>
        <taxon>Candidatus Methanophaga</taxon>
    </lineage>
</organism>
<dbReference type="Gene3D" id="3.30.70.260">
    <property type="match status" value="1"/>
</dbReference>
<dbReference type="UniPathway" id="UPA00115">
    <property type="reaction ID" value="UER00412"/>
</dbReference>
<feature type="active site" description="Proton acceptor" evidence="3">
    <location>
        <position position="109"/>
    </location>
</feature>
<reference evidence="4" key="1">
    <citation type="submission" date="2020-06" db="EMBL/GenBank/DDBJ databases">
        <title>Unique genomic features of the anaerobic methanotrophic archaea.</title>
        <authorList>
            <person name="Chadwick G.L."/>
            <person name="Skennerton C.T."/>
            <person name="Laso-Perez R."/>
            <person name="Leu A.O."/>
            <person name="Speth D.R."/>
            <person name="Yu H."/>
            <person name="Morgan-Lang C."/>
            <person name="Hatzenpichler R."/>
            <person name="Goudeau D."/>
            <person name="Malmstrom R."/>
            <person name="Brazelton W.J."/>
            <person name="Woyke T."/>
            <person name="Hallam S.J."/>
            <person name="Tyson G.W."/>
            <person name="Wegener G."/>
            <person name="Boetius A."/>
            <person name="Orphan V."/>
        </authorList>
    </citation>
    <scope>NUCLEOTIDE SEQUENCE</scope>
</reference>
<evidence type="ECO:0000313" key="4">
    <source>
        <dbReference type="EMBL" id="QNO56206.1"/>
    </source>
</evidence>
<dbReference type="NCBIfam" id="NF001924">
    <property type="entry name" value="PRK00702.1"/>
    <property type="match status" value="1"/>
</dbReference>
<comment type="similarity">
    <text evidence="3">Belongs to the ribose 5-phosphate isomerase family.</text>
</comment>
<protein>
    <recommendedName>
        <fullName evidence="3">Ribose-5-phosphate isomerase A</fullName>
        <ecNumber evidence="3">5.3.1.6</ecNumber>
    </recommendedName>
    <alternativeName>
        <fullName evidence="3">Phosphoriboisomerase A</fullName>
        <shortName evidence="3">PRI</shortName>
    </alternativeName>
</protein>
<dbReference type="SUPFAM" id="SSF75445">
    <property type="entry name" value="D-ribose-5-phosphate isomerase (RpiA), lid domain"/>
    <property type="match status" value="1"/>
</dbReference>
<dbReference type="Gene3D" id="3.40.50.1360">
    <property type="match status" value="1"/>
</dbReference>
<dbReference type="GO" id="GO:0006014">
    <property type="term" value="P:D-ribose metabolic process"/>
    <property type="evidence" value="ECO:0007669"/>
    <property type="project" value="TreeGrafter"/>
</dbReference>
<name>A0A7G9Z7H2_9EURY</name>
<dbReference type="EC" id="5.3.1.6" evidence="3"/>
<feature type="binding site" evidence="3">
    <location>
        <begin position="87"/>
        <end position="90"/>
    </location>
    <ligand>
        <name>substrate</name>
    </ligand>
</feature>
<evidence type="ECO:0000256" key="2">
    <source>
        <dbReference type="ARBA" id="ARBA00023235"/>
    </source>
</evidence>
<feature type="binding site" evidence="3">
    <location>
        <position position="127"/>
    </location>
    <ligand>
        <name>substrate</name>
    </ligand>
</feature>
<sequence length="228" mass="24623">MKGDKKRREKEKAAESASSLISDGMVVGLGTGSTAEIVIREIGNRIKTEEFEILGVPTSLRTEMMAIECGIPITTLSEHPSLDICIDGADQVDSELNLIKGGWGSHTREKIVSYAAKKLVICVEEEKIMEQLTKPVPLEVLPYAVKIVEKQVNKLGGEPALRSEGTRGGYSVTEHGNLVIDADFGVIQNPEEMSTALSSVVGSLEHGIFTNAAEVHVGNEKGVRVLKR</sequence>
<dbReference type="PANTHER" id="PTHR11934">
    <property type="entry name" value="RIBOSE-5-PHOSPHATE ISOMERASE"/>
    <property type="match status" value="1"/>
</dbReference>
<dbReference type="GO" id="GO:0009052">
    <property type="term" value="P:pentose-phosphate shunt, non-oxidative branch"/>
    <property type="evidence" value="ECO:0007669"/>
    <property type="project" value="UniProtKB-UniRule"/>
</dbReference>
<dbReference type="NCBIfam" id="TIGR00021">
    <property type="entry name" value="rpiA"/>
    <property type="match status" value="1"/>
</dbReference>
<comment type="subunit">
    <text evidence="3">Homodimer.</text>
</comment>
<dbReference type="HAMAP" id="MF_00170">
    <property type="entry name" value="Rib_5P_isom_A"/>
    <property type="match status" value="1"/>
</dbReference>
<dbReference type="InterPro" id="IPR037171">
    <property type="entry name" value="NagB/RpiA_transferase-like"/>
</dbReference>
<dbReference type="InterPro" id="IPR020672">
    <property type="entry name" value="Ribose5P_isomerase_typA_subgr"/>
</dbReference>
<dbReference type="AlphaFoldDB" id="A0A7G9Z7H2"/>
<gene>
    <name evidence="3 4" type="primary">rpiA</name>
    <name evidence="4" type="ORF">FDFOPPHA_00031</name>
</gene>
<dbReference type="EMBL" id="MT631649">
    <property type="protein sequence ID" value="QNO56206.1"/>
    <property type="molecule type" value="Genomic_DNA"/>
</dbReference>
<dbReference type="Pfam" id="PF06026">
    <property type="entry name" value="Rib_5-P_isom_A"/>
    <property type="match status" value="1"/>
</dbReference>
<comment type="function">
    <text evidence="3">Catalyzes the reversible conversion of ribose-5-phosphate to ribulose 5-phosphate.</text>
</comment>
<evidence type="ECO:0000256" key="1">
    <source>
        <dbReference type="ARBA" id="ARBA00001713"/>
    </source>
</evidence>
<dbReference type="InterPro" id="IPR004788">
    <property type="entry name" value="Ribose5P_isomerase_type_A"/>
</dbReference>
<evidence type="ECO:0000256" key="3">
    <source>
        <dbReference type="HAMAP-Rule" id="MF_00170"/>
    </source>
</evidence>
<dbReference type="PANTHER" id="PTHR11934:SF0">
    <property type="entry name" value="RIBOSE-5-PHOSPHATE ISOMERASE"/>
    <property type="match status" value="1"/>
</dbReference>
<feature type="binding site" evidence="3">
    <location>
        <begin position="31"/>
        <end position="34"/>
    </location>
    <ligand>
        <name>substrate</name>
    </ligand>
</feature>
<dbReference type="GO" id="GO:0005829">
    <property type="term" value="C:cytosol"/>
    <property type="evidence" value="ECO:0007669"/>
    <property type="project" value="TreeGrafter"/>
</dbReference>
<proteinExistence type="inferred from homology"/>
<dbReference type="FunFam" id="3.40.50.1360:FF:000001">
    <property type="entry name" value="Ribose-5-phosphate isomerase A"/>
    <property type="match status" value="1"/>
</dbReference>